<accession>A0ABX8AYM1</accession>
<proteinExistence type="predicted"/>
<dbReference type="EMBL" id="CP072642">
    <property type="protein sequence ID" value="QUV93804.1"/>
    <property type="molecule type" value="Genomic_DNA"/>
</dbReference>
<sequence length="274" mass="31189">MEHRQASDSPLTEADIELFNRFYVDFLGKRLDDPMSFLKVGTLLRRGDLRDVVRETMVLRTMFESAMPNIRQRDLLLSFPGVLSNLHSMMFDLSQSYGAEGNTVQVMKRDQVEKHLDGTEMFRLDVDKAMEDFPSLPPDDRQALLRLMKTHPGEATLRFLLVILADHLFLVVLPSQTTETTPALGRLRQLIENQLGEKADELIVEFFTVGGGYIRRAGDGLSFGGSNPLFDPTYATPEAPTVKVFQQRWQEHKFSLVKRILAAEMPELIVGFDR</sequence>
<evidence type="ECO:0000313" key="1">
    <source>
        <dbReference type="EMBL" id="QUV93804.1"/>
    </source>
</evidence>
<dbReference type="Proteomes" id="UP000677668">
    <property type="component" value="Chromosome 1"/>
</dbReference>
<dbReference type="RefSeq" id="WP_211422146.1">
    <property type="nucleotide sequence ID" value="NZ_CP072642.1"/>
</dbReference>
<gene>
    <name evidence="1" type="ORF">J8C05_10630</name>
</gene>
<evidence type="ECO:0000313" key="2">
    <source>
        <dbReference type="Proteomes" id="UP000677668"/>
    </source>
</evidence>
<keyword evidence="2" id="KW-1185">Reference proteome</keyword>
<organism evidence="1 2">
    <name type="scientific">Chloracidobacterium sp. N</name>
    <dbReference type="NCBI Taxonomy" id="2821540"/>
    <lineage>
        <taxon>Bacteria</taxon>
        <taxon>Pseudomonadati</taxon>
        <taxon>Acidobacteriota</taxon>
        <taxon>Terriglobia</taxon>
        <taxon>Terriglobales</taxon>
        <taxon>Acidobacteriaceae</taxon>
        <taxon>Chloracidobacterium</taxon>
        <taxon>Chloracidobacterium aggregatum</taxon>
    </lineage>
</organism>
<protein>
    <submittedName>
        <fullName evidence="1">Uncharacterized protein</fullName>
    </submittedName>
</protein>
<name>A0ABX8AYM1_9BACT</name>
<reference evidence="1 2" key="1">
    <citation type="submission" date="2021-03" db="EMBL/GenBank/DDBJ databases">
        <title>Genomic and phenotypic characterization of Chloracidobacterium isolates provides evidence for multiple species.</title>
        <authorList>
            <person name="Saini M.K."/>
            <person name="Costas A.M.G."/>
            <person name="Tank M."/>
            <person name="Bryant D.A."/>
        </authorList>
    </citation>
    <scope>NUCLEOTIDE SEQUENCE [LARGE SCALE GENOMIC DNA]</scope>
    <source>
        <strain evidence="1 2">N</strain>
    </source>
</reference>